<protein>
    <submittedName>
        <fullName evidence="1">Uncharacterized protein</fullName>
    </submittedName>
</protein>
<sequence>MENDIPGVEGQIYNERNLGVNDRNWTMSELLAGSRCVIAHEINFPYLASADMSVVYFCCCLGIVPGSKLHVSESSCVLRWHI</sequence>
<reference evidence="1" key="1">
    <citation type="submission" date="2023-07" db="EMBL/GenBank/DDBJ databases">
        <title>draft genome sequence of fig (Ficus carica).</title>
        <authorList>
            <person name="Takahashi T."/>
            <person name="Nishimura K."/>
        </authorList>
    </citation>
    <scope>NUCLEOTIDE SEQUENCE</scope>
</reference>
<organism evidence="1 2">
    <name type="scientific">Ficus carica</name>
    <name type="common">Common fig</name>
    <dbReference type="NCBI Taxonomy" id="3494"/>
    <lineage>
        <taxon>Eukaryota</taxon>
        <taxon>Viridiplantae</taxon>
        <taxon>Streptophyta</taxon>
        <taxon>Embryophyta</taxon>
        <taxon>Tracheophyta</taxon>
        <taxon>Spermatophyta</taxon>
        <taxon>Magnoliopsida</taxon>
        <taxon>eudicotyledons</taxon>
        <taxon>Gunneridae</taxon>
        <taxon>Pentapetalae</taxon>
        <taxon>rosids</taxon>
        <taxon>fabids</taxon>
        <taxon>Rosales</taxon>
        <taxon>Moraceae</taxon>
        <taxon>Ficeae</taxon>
        <taxon>Ficus</taxon>
    </lineage>
</organism>
<dbReference type="Proteomes" id="UP001187192">
    <property type="component" value="Unassembled WGS sequence"/>
</dbReference>
<comment type="caution">
    <text evidence="1">The sequence shown here is derived from an EMBL/GenBank/DDBJ whole genome shotgun (WGS) entry which is preliminary data.</text>
</comment>
<name>A0AA88ACF1_FICCA</name>
<keyword evidence="2" id="KW-1185">Reference proteome</keyword>
<gene>
    <name evidence="1" type="ORF">TIFTF001_012510</name>
</gene>
<dbReference type="EMBL" id="BTGU01000016">
    <property type="protein sequence ID" value="GMN43303.1"/>
    <property type="molecule type" value="Genomic_DNA"/>
</dbReference>
<dbReference type="AlphaFoldDB" id="A0AA88ACF1"/>
<accession>A0AA88ACF1</accession>
<proteinExistence type="predicted"/>
<evidence type="ECO:0000313" key="1">
    <source>
        <dbReference type="EMBL" id="GMN43303.1"/>
    </source>
</evidence>
<evidence type="ECO:0000313" key="2">
    <source>
        <dbReference type="Proteomes" id="UP001187192"/>
    </source>
</evidence>